<evidence type="ECO:0000313" key="1">
    <source>
        <dbReference type="EMBL" id="OQU77592.1"/>
    </source>
</evidence>
<protein>
    <submittedName>
        <fullName evidence="1">Uncharacterized protein</fullName>
    </submittedName>
</protein>
<dbReference type="Gramene" id="OQU77592">
    <property type="protein sequence ID" value="OQU77592"/>
    <property type="gene ID" value="SORBI_3009G072550"/>
</dbReference>
<reference evidence="1 2" key="1">
    <citation type="journal article" date="2009" name="Nature">
        <title>The Sorghum bicolor genome and the diversification of grasses.</title>
        <authorList>
            <person name="Paterson A.H."/>
            <person name="Bowers J.E."/>
            <person name="Bruggmann R."/>
            <person name="Dubchak I."/>
            <person name="Grimwood J."/>
            <person name="Gundlach H."/>
            <person name="Haberer G."/>
            <person name="Hellsten U."/>
            <person name="Mitros T."/>
            <person name="Poliakov A."/>
            <person name="Schmutz J."/>
            <person name="Spannagl M."/>
            <person name="Tang H."/>
            <person name="Wang X."/>
            <person name="Wicker T."/>
            <person name="Bharti A.K."/>
            <person name="Chapman J."/>
            <person name="Feltus F.A."/>
            <person name="Gowik U."/>
            <person name="Grigoriev I.V."/>
            <person name="Lyons E."/>
            <person name="Maher C.A."/>
            <person name="Martis M."/>
            <person name="Narechania A."/>
            <person name="Otillar R.P."/>
            <person name="Penning B.W."/>
            <person name="Salamov A.A."/>
            <person name="Wang Y."/>
            <person name="Zhang L."/>
            <person name="Carpita N.C."/>
            <person name="Freeling M."/>
            <person name="Gingle A.R."/>
            <person name="Hash C.T."/>
            <person name="Keller B."/>
            <person name="Klein P."/>
            <person name="Kresovich S."/>
            <person name="McCann M.C."/>
            <person name="Ming R."/>
            <person name="Peterson D.G."/>
            <person name="Mehboob-ur-Rahman"/>
            <person name="Ware D."/>
            <person name="Westhoff P."/>
            <person name="Mayer K.F."/>
            <person name="Messing J."/>
            <person name="Rokhsar D.S."/>
        </authorList>
    </citation>
    <scope>NUCLEOTIDE SEQUENCE [LARGE SCALE GENOMIC DNA]</scope>
    <source>
        <strain evidence="2">cv. BTx623</strain>
    </source>
</reference>
<organism evidence="1 2">
    <name type="scientific">Sorghum bicolor</name>
    <name type="common">Sorghum</name>
    <name type="synonym">Sorghum vulgare</name>
    <dbReference type="NCBI Taxonomy" id="4558"/>
    <lineage>
        <taxon>Eukaryota</taxon>
        <taxon>Viridiplantae</taxon>
        <taxon>Streptophyta</taxon>
        <taxon>Embryophyta</taxon>
        <taxon>Tracheophyta</taxon>
        <taxon>Spermatophyta</taxon>
        <taxon>Magnoliopsida</taxon>
        <taxon>Liliopsida</taxon>
        <taxon>Poales</taxon>
        <taxon>Poaceae</taxon>
        <taxon>PACMAD clade</taxon>
        <taxon>Panicoideae</taxon>
        <taxon>Andropogonodae</taxon>
        <taxon>Andropogoneae</taxon>
        <taxon>Sorghinae</taxon>
        <taxon>Sorghum</taxon>
    </lineage>
</organism>
<evidence type="ECO:0000313" key="2">
    <source>
        <dbReference type="Proteomes" id="UP000000768"/>
    </source>
</evidence>
<gene>
    <name evidence="1" type="ORF">SORBI_3009G072550</name>
</gene>
<dbReference type="AlphaFoldDB" id="A0A1Z5R1D3"/>
<dbReference type="InParanoid" id="A0A1Z5R1D3"/>
<proteinExistence type="predicted"/>
<dbReference type="Proteomes" id="UP000000768">
    <property type="component" value="Chromosome 9"/>
</dbReference>
<dbReference type="EMBL" id="CM000768">
    <property type="protein sequence ID" value="OQU77592.1"/>
    <property type="molecule type" value="Genomic_DNA"/>
</dbReference>
<sequence length="72" mass="8511">MTIWHIRNEVIFGRCQHKTFLEVTFKGTRWLCHWAQLVGQCEGNMEHIIHVCQALEVTTLEFFASFGWAFLI</sequence>
<keyword evidence="2" id="KW-1185">Reference proteome</keyword>
<reference evidence="2" key="2">
    <citation type="journal article" date="2018" name="Plant J.">
        <title>The Sorghum bicolor reference genome: improved assembly, gene annotations, a transcriptome atlas, and signatures of genome organization.</title>
        <authorList>
            <person name="McCormick R.F."/>
            <person name="Truong S.K."/>
            <person name="Sreedasyam A."/>
            <person name="Jenkins J."/>
            <person name="Shu S."/>
            <person name="Sims D."/>
            <person name="Kennedy M."/>
            <person name="Amirebrahimi M."/>
            <person name="Weers B.D."/>
            <person name="McKinley B."/>
            <person name="Mattison A."/>
            <person name="Morishige D.T."/>
            <person name="Grimwood J."/>
            <person name="Schmutz J."/>
            <person name="Mullet J.E."/>
        </authorList>
    </citation>
    <scope>NUCLEOTIDE SEQUENCE [LARGE SCALE GENOMIC DNA]</scope>
    <source>
        <strain evidence="2">cv. BTx623</strain>
    </source>
</reference>
<name>A0A1Z5R1D3_SORBI</name>
<accession>A0A1Z5R1D3</accession>